<gene>
    <name evidence="4" type="ORF">SCLTRI_LOCUS6555</name>
</gene>
<feature type="compositionally biased region" description="Basic and acidic residues" evidence="1">
    <location>
        <begin position="535"/>
        <end position="545"/>
    </location>
</feature>
<feature type="chain" id="PRO_5034223891" evidence="2">
    <location>
        <begin position="35"/>
        <end position="689"/>
    </location>
</feature>
<keyword evidence="2" id="KW-0732">Signal</keyword>
<evidence type="ECO:0000259" key="3">
    <source>
        <dbReference type="PROSITE" id="PS51212"/>
    </source>
</evidence>
<organism evidence="4 5">
    <name type="scientific">Sclerotinia trifoliorum</name>
    <dbReference type="NCBI Taxonomy" id="28548"/>
    <lineage>
        <taxon>Eukaryota</taxon>
        <taxon>Fungi</taxon>
        <taxon>Dikarya</taxon>
        <taxon>Ascomycota</taxon>
        <taxon>Pezizomycotina</taxon>
        <taxon>Leotiomycetes</taxon>
        <taxon>Helotiales</taxon>
        <taxon>Sclerotiniaceae</taxon>
        <taxon>Sclerotinia</taxon>
    </lineage>
</organism>
<sequence>MFLSCRTSKGFPASKIMILSNLFTAFLGIASVSASQSFSATNVSRINEPSKRGESLPRDGGFFNTGSVSSVSTNPGIYENFGCFKDGGRGKPLGFPLLNLTGAPAETIQSCVNACSTSGQNGIPYTYAGIEPGSCWCSDYISILSVKSSSFCQSSCPSNSGKYCGGTMDGILYMQIYKLRNRSGNVNPTLTTSIRTSTSSSLRSFVESSSLMPQSGSTTSTLTVPEPSTTSVLSITSFSPIIKPTITTNSFGIPPDPPTIPPIVGPTGTESYILPSGSFAYPSEASTTTKPNPWASLSLDEPDYYTTINPDAVPGDPVYTPAPLPSPSNLDVTSISPSTITGSSIDFSSSTEGSSSIATTPAPLVRKFKREYDITVPDSPWLPLLPLTSPEILKEVPPGQVPGWEQQAIAKEKKLKSREYDINAPDSPWLPLLPLTSPEIEKEVPPGQVPGWEQGSITPPPWRPLLPLHTPEILKEVPSDQVPGWQGQSSTPLIPDSDIPPKPKAKAKAKPKGKLHRRQLGPIPENFLEPPGRPDFIKEFPEKNKNKPLPPPFNKLKNSIDPATGKKIPLKKPKYSHSRISLRKRPSLKDIGLLQDGRVAATLDKTKNSKDNEKDIKRKSEWKKINEKEYANKLHLQGIPKAYAEMEEKITRRRKMGQVRDVMEEWEKRMGWGGGKGMGWMEEGGKEDG</sequence>
<evidence type="ECO:0000313" key="5">
    <source>
        <dbReference type="Proteomes" id="UP000624404"/>
    </source>
</evidence>
<dbReference type="InterPro" id="IPR002889">
    <property type="entry name" value="WSC_carb-bd"/>
</dbReference>
<comment type="caution">
    <text evidence="4">The sequence shown here is derived from an EMBL/GenBank/DDBJ whole genome shotgun (WGS) entry which is preliminary data.</text>
</comment>
<protein>
    <submittedName>
        <fullName evidence="4">15cee036-223d-4850-b857-e5ae1c20e5ea-CDS</fullName>
    </submittedName>
</protein>
<feature type="domain" description="WSC" evidence="3">
    <location>
        <begin position="77"/>
        <end position="180"/>
    </location>
</feature>
<dbReference type="AlphaFoldDB" id="A0A8H2VYK8"/>
<accession>A0A8H2VYK8</accession>
<dbReference type="PROSITE" id="PS51212">
    <property type="entry name" value="WSC"/>
    <property type="match status" value="1"/>
</dbReference>
<feature type="region of interest" description="Disordered" evidence="1">
    <location>
        <begin position="478"/>
        <end position="579"/>
    </location>
</feature>
<proteinExistence type="predicted"/>
<dbReference type="Pfam" id="PF01822">
    <property type="entry name" value="WSC"/>
    <property type="match status" value="1"/>
</dbReference>
<evidence type="ECO:0000256" key="2">
    <source>
        <dbReference type="SAM" id="SignalP"/>
    </source>
</evidence>
<name>A0A8H2VYK8_9HELO</name>
<reference evidence="4" key="1">
    <citation type="submission" date="2020-10" db="EMBL/GenBank/DDBJ databases">
        <authorList>
            <person name="Kusch S."/>
        </authorList>
    </citation>
    <scope>NUCLEOTIDE SEQUENCE</scope>
    <source>
        <strain evidence="4">SwB9</strain>
    </source>
</reference>
<feature type="compositionally biased region" description="Basic residues" evidence="1">
    <location>
        <begin position="503"/>
        <end position="519"/>
    </location>
</feature>
<evidence type="ECO:0000313" key="4">
    <source>
        <dbReference type="EMBL" id="CAD6446763.1"/>
    </source>
</evidence>
<dbReference type="Proteomes" id="UP000624404">
    <property type="component" value="Unassembled WGS sequence"/>
</dbReference>
<feature type="region of interest" description="Disordered" evidence="1">
    <location>
        <begin position="440"/>
        <end position="465"/>
    </location>
</feature>
<keyword evidence="5" id="KW-1185">Reference proteome</keyword>
<dbReference type="OrthoDB" id="3548771at2759"/>
<evidence type="ECO:0000256" key="1">
    <source>
        <dbReference type="SAM" id="MobiDB-lite"/>
    </source>
</evidence>
<feature type="signal peptide" evidence="2">
    <location>
        <begin position="1"/>
        <end position="34"/>
    </location>
</feature>
<feature type="compositionally biased region" description="Basic residues" evidence="1">
    <location>
        <begin position="568"/>
        <end position="579"/>
    </location>
</feature>
<dbReference type="EMBL" id="CAJHIA010000021">
    <property type="protein sequence ID" value="CAD6446763.1"/>
    <property type="molecule type" value="Genomic_DNA"/>
</dbReference>